<dbReference type="STRING" id="69895.SAMN05192551_102129"/>
<dbReference type="AlphaFoldDB" id="A0A1I3C042"/>
<dbReference type="InterPro" id="IPR003462">
    <property type="entry name" value="ODC_Mu_crystall"/>
</dbReference>
<dbReference type="Gene3D" id="3.30.1780.10">
    <property type="entry name" value="ornithine cyclodeaminase, domain 1"/>
    <property type="match status" value="1"/>
</dbReference>
<sequence>MKIINATAMKQSMNDQEMIDAIEEAFHLYSLENFTMPERLAVKHQEDTMLYMPCLTSDSIGTKMLSLMPQNPSKGKPLIDGMMILNNREDGTPLAIMNGQLLTAMRTGAVGGHAVRHLAYPESQHLGLIGCGAQGLYQIKYACAERSISTVYLYDEFKEDLTGFVESIHQETDSPSLHCVICNNAAEVAQNSDILITATSSKEPVLPNDPALFSNKCVVSIGSWRPDMREIPEAIWQTTSEVYTELPYACEETGDLSQPLADGAIDLDQVHLMSDFLKDIKAGKKTDLQSTRFYKSVGMSLFDLVVATKIYEKAKEKGLGTDVDW</sequence>
<dbReference type="RefSeq" id="WP_177208778.1">
    <property type="nucleotide sequence ID" value="NZ_FOQA01000002.1"/>
</dbReference>
<dbReference type="InterPro" id="IPR036291">
    <property type="entry name" value="NAD(P)-bd_dom_sf"/>
</dbReference>
<dbReference type="Proteomes" id="UP000199287">
    <property type="component" value="Unassembled WGS sequence"/>
</dbReference>
<dbReference type="Gene3D" id="3.40.50.720">
    <property type="entry name" value="NAD(P)-binding Rossmann-like Domain"/>
    <property type="match status" value="1"/>
</dbReference>
<protein>
    <submittedName>
        <fullName evidence="1">Ornithine cyclodeaminase</fullName>
    </submittedName>
</protein>
<proteinExistence type="predicted"/>
<dbReference type="SUPFAM" id="SSF51735">
    <property type="entry name" value="NAD(P)-binding Rossmann-fold domains"/>
    <property type="match status" value="1"/>
</dbReference>
<dbReference type="InterPro" id="IPR023401">
    <property type="entry name" value="ODC_N"/>
</dbReference>
<organism evidence="1 2">
    <name type="scientific">Tindallia magadiensis</name>
    <dbReference type="NCBI Taxonomy" id="69895"/>
    <lineage>
        <taxon>Bacteria</taxon>
        <taxon>Bacillati</taxon>
        <taxon>Bacillota</taxon>
        <taxon>Clostridia</taxon>
        <taxon>Peptostreptococcales</taxon>
        <taxon>Tindalliaceae</taxon>
        <taxon>Tindallia</taxon>
    </lineage>
</organism>
<reference evidence="2" key="1">
    <citation type="submission" date="2016-10" db="EMBL/GenBank/DDBJ databases">
        <authorList>
            <person name="Varghese N."/>
            <person name="Submissions S."/>
        </authorList>
    </citation>
    <scope>NUCLEOTIDE SEQUENCE [LARGE SCALE GENOMIC DNA]</scope>
    <source>
        <strain evidence="2">Z-7934</strain>
    </source>
</reference>
<dbReference type="PIRSF" id="PIRSF001439">
    <property type="entry name" value="CryM"/>
    <property type="match status" value="1"/>
</dbReference>
<gene>
    <name evidence="1" type="ORF">SAMN05192551_102129</name>
</gene>
<accession>A0A1I3C042</accession>
<evidence type="ECO:0000313" key="2">
    <source>
        <dbReference type="Proteomes" id="UP000199287"/>
    </source>
</evidence>
<name>A0A1I3C042_9FIRM</name>
<dbReference type="EMBL" id="FOQA01000002">
    <property type="protein sequence ID" value="SFH67852.1"/>
    <property type="molecule type" value="Genomic_DNA"/>
</dbReference>
<dbReference type="PANTHER" id="PTHR13812:SF19">
    <property type="entry name" value="KETIMINE REDUCTASE MU-CRYSTALLIN"/>
    <property type="match status" value="1"/>
</dbReference>
<keyword evidence="2" id="KW-1185">Reference proteome</keyword>
<dbReference type="GO" id="GO:0005737">
    <property type="term" value="C:cytoplasm"/>
    <property type="evidence" value="ECO:0007669"/>
    <property type="project" value="TreeGrafter"/>
</dbReference>
<dbReference type="Pfam" id="PF02423">
    <property type="entry name" value="OCD_Mu_crystall"/>
    <property type="match status" value="1"/>
</dbReference>
<dbReference type="PANTHER" id="PTHR13812">
    <property type="entry name" value="KETIMINE REDUCTASE MU-CRYSTALLIN"/>
    <property type="match status" value="1"/>
</dbReference>
<evidence type="ECO:0000313" key="1">
    <source>
        <dbReference type="EMBL" id="SFH67852.1"/>
    </source>
</evidence>